<dbReference type="EMBL" id="BAAAZP010000090">
    <property type="protein sequence ID" value="GAA3679488.1"/>
    <property type="molecule type" value="Genomic_DNA"/>
</dbReference>
<name>A0ABP7C623_9ACTN</name>
<gene>
    <name evidence="1" type="ORF">GCM10022224_049660</name>
</gene>
<sequence>MGPTTQVMPGSKRRAVAEAKDLNPRRVRVFKYKRDPFLSLNGFGKDYWSALPHVGI</sequence>
<dbReference type="Proteomes" id="UP001500902">
    <property type="component" value="Unassembled WGS sequence"/>
</dbReference>
<proteinExistence type="predicted"/>
<evidence type="ECO:0000313" key="2">
    <source>
        <dbReference type="Proteomes" id="UP001500902"/>
    </source>
</evidence>
<protein>
    <submittedName>
        <fullName evidence="1">Uncharacterized protein</fullName>
    </submittedName>
</protein>
<organism evidence="1 2">
    <name type="scientific">Nonomuraea antimicrobica</name>
    <dbReference type="NCBI Taxonomy" id="561173"/>
    <lineage>
        <taxon>Bacteria</taxon>
        <taxon>Bacillati</taxon>
        <taxon>Actinomycetota</taxon>
        <taxon>Actinomycetes</taxon>
        <taxon>Streptosporangiales</taxon>
        <taxon>Streptosporangiaceae</taxon>
        <taxon>Nonomuraea</taxon>
    </lineage>
</organism>
<reference evidence="2" key="1">
    <citation type="journal article" date="2019" name="Int. J. Syst. Evol. Microbiol.">
        <title>The Global Catalogue of Microorganisms (GCM) 10K type strain sequencing project: providing services to taxonomists for standard genome sequencing and annotation.</title>
        <authorList>
            <consortium name="The Broad Institute Genomics Platform"/>
            <consortium name="The Broad Institute Genome Sequencing Center for Infectious Disease"/>
            <person name="Wu L."/>
            <person name="Ma J."/>
        </authorList>
    </citation>
    <scope>NUCLEOTIDE SEQUENCE [LARGE SCALE GENOMIC DNA]</scope>
    <source>
        <strain evidence="2">JCM 16904</strain>
    </source>
</reference>
<evidence type="ECO:0000313" key="1">
    <source>
        <dbReference type="EMBL" id="GAA3679488.1"/>
    </source>
</evidence>
<accession>A0ABP7C623</accession>
<keyword evidence="2" id="KW-1185">Reference proteome</keyword>
<comment type="caution">
    <text evidence="1">The sequence shown here is derived from an EMBL/GenBank/DDBJ whole genome shotgun (WGS) entry which is preliminary data.</text>
</comment>